<dbReference type="Gene3D" id="2.40.30.10">
    <property type="entry name" value="Translation factors"/>
    <property type="match status" value="1"/>
</dbReference>
<gene>
    <name evidence="6" type="ORF">GIB67_029281</name>
</gene>
<dbReference type="EMBL" id="JACGCM010000981">
    <property type="protein sequence ID" value="KAF6163432.1"/>
    <property type="molecule type" value="Genomic_DNA"/>
</dbReference>
<evidence type="ECO:0000313" key="7">
    <source>
        <dbReference type="Proteomes" id="UP000541444"/>
    </source>
</evidence>
<evidence type="ECO:0000256" key="3">
    <source>
        <dbReference type="ARBA" id="ARBA00023274"/>
    </source>
</evidence>
<organism evidence="6 7">
    <name type="scientific">Kingdonia uniflora</name>
    <dbReference type="NCBI Taxonomy" id="39325"/>
    <lineage>
        <taxon>Eukaryota</taxon>
        <taxon>Viridiplantae</taxon>
        <taxon>Streptophyta</taxon>
        <taxon>Embryophyta</taxon>
        <taxon>Tracheophyta</taxon>
        <taxon>Spermatophyta</taxon>
        <taxon>Magnoliopsida</taxon>
        <taxon>Ranunculales</taxon>
        <taxon>Circaeasteraceae</taxon>
        <taxon>Kingdonia</taxon>
    </lineage>
</organism>
<comment type="similarity">
    <text evidence="1">Belongs to the universal ribosomal protein uL3 family.</text>
</comment>
<accession>A0A7J7N8T3</accession>
<dbReference type="OrthoDB" id="1895098at2759"/>
<protein>
    <recommendedName>
        <fullName evidence="5">Transposase MuDR plant domain-containing protein</fullName>
    </recommendedName>
</protein>
<dbReference type="Pfam" id="PF03108">
    <property type="entry name" value="DBD_Tnp_Mut"/>
    <property type="match status" value="1"/>
</dbReference>
<name>A0A7J7N8T3_9MAGN</name>
<dbReference type="InterPro" id="IPR009000">
    <property type="entry name" value="Transl_B-barrel_sf"/>
</dbReference>
<feature type="compositionally biased region" description="Low complexity" evidence="4">
    <location>
        <begin position="29"/>
        <end position="40"/>
    </location>
</feature>
<dbReference type="GO" id="GO:0006412">
    <property type="term" value="P:translation"/>
    <property type="evidence" value="ECO:0007669"/>
    <property type="project" value="InterPro"/>
</dbReference>
<feature type="domain" description="Transposase MuDR plant" evidence="5">
    <location>
        <begin position="68"/>
        <end position="128"/>
    </location>
</feature>
<reference evidence="6 7" key="1">
    <citation type="journal article" date="2020" name="IScience">
        <title>Genome Sequencing of the Endangered Kingdonia uniflora (Circaeasteraceae, Ranunculales) Reveals Potential Mechanisms of Evolutionary Specialization.</title>
        <authorList>
            <person name="Sun Y."/>
            <person name="Deng T."/>
            <person name="Zhang A."/>
            <person name="Moore M.J."/>
            <person name="Landis J.B."/>
            <person name="Lin N."/>
            <person name="Zhang H."/>
            <person name="Zhang X."/>
            <person name="Huang J."/>
            <person name="Zhang X."/>
            <person name="Sun H."/>
            <person name="Wang H."/>
        </authorList>
    </citation>
    <scope>NUCLEOTIDE SEQUENCE [LARGE SCALE GENOMIC DNA]</scope>
    <source>
        <strain evidence="6">TB1705</strain>
        <tissue evidence="6">Leaf</tissue>
    </source>
</reference>
<dbReference type="Pfam" id="PF00297">
    <property type="entry name" value="Ribosomal_L3"/>
    <property type="match status" value="1"/>
</dbReference>
<evidence type="ECO:0000256" key="2">
    <source>
        <dbReference type="ARBA" id="ARBA00022980"/>
    </source>
</evidence>
<dbReference type="SUPFAM" id="SSF50447">
    <property type="entry name" value="Translation proteins"/>
    <property type="match status" value="1"/>
</dbReference>
<keyword evidence="7" id="KW-1185">Reference proteome</keyword>
<dbReference type="Gene3D" id="3.30.1430.10">
    <property type="match status" value="1"/>
</dbReference>
<sequence>MEGPSSFYDLLMGNDEQNQLEIDDDYQVSSPSEYTSGSGESENEESMSIEGLVDIENPIPNRAPFPIQLGHEFKDAYEFRNVLIDAVIKARFEIKFLKSAKSCVRAKCKGDNCEWLIYAAGIQDTDKVRVRTLRDEHTCPRLDSRGNKMAVSEWVSNKKNFGSKIVKFHFLPIVKAFTSEEYNVLLAKLKIVNNSAADWIKANNPETWATSQFIGETYGHITSNMAEIFNNWILAAMFLPIFPMLESIQFSLMKLFCKRRAEVYDISKNFTPYAEAKLAEAANQSKDYRVYPSSDILYEIRDTNNWGFTVGLSLNSYTCLGWQRLCLPYSHAYVAIHTASRMSINEFCHPYYSTECYRLAYHDQIDPVLPKSLEGFFLSENILQVTGGTIEDKVNFAYGFFEKQVPIDVVFEKDEMIYIIGVTKDKGYEGVLTRWSV</sequence>
<dbReference type="Proteomes" id="UP000541444">
    <property type="component" value="Unassembled WGS sequence"/>
</dbReference>
<comment type="caution">
    <text evidence="6">The sequence shown here is derived from an EMBL/GenBank/DDBJ whole genome shotgun (WGS) entry which is preliminary data.</text>
</comment>
<dbReference type="InterPro" id="IPR004332">
    <property type="entry name" value="Transposase_MuDR"/>
</dbReference>
<dbReference type="PANTHER" id="PTHR31973:SF187">
    <property type="entry name" value="MUTATOR TRANSPOSASE MUDRA PROTEIN"/>
    <property type="match status" value="1"/>
</dbReference>
<evidence type="ECO:0000313" key="6">
    <source>
        <dbReference type="EMBL" id="KAF6163432.1"/>
    </source>
</evidence>
<evidence type="ECO:0000256" key="4">
    <source>
        <dbReference type="SAM" id="MobiDB-lite"/>
    </source>
</evidence>
<evidence type="ECO:0000259" key="5">
    <source>
        <dbReference type="Pfam" id="PF03108"/>
    </source>
</evidence>
<dbReference type="PANTHER" id="PTHR31973">
    <property type="entry name" value="POLYPROTEIN, PUTATIVE-RELATED"/>
    <property type="match status" value="1"/>
</dbReference>
<dbReference type="GO" id="GO:0005840">
    <property type="term" value="C:ribosome"/>
    <property type="evidence" value="ECO:0007669"/>
    <property type="project" value="UniProtKB-KW"/>
</dbReference>
<proteinExistence type="inferred from homology"/>
<evidence type="ECO:0000256" key="1">
    <source>
        <dbReference type="ARBA" id="ARBA00006540"/>
    </source>
</evidence>
<keyword evidence="3" id="KW-0687">Ribonucleoprotein</keyword>
<dbReference type="InterPro" id="IPR000597">
    <property type="entry name" value="Ribosomal_uL3"/>
</dbReference>
<keyword evidence="2" id="KW-0689">Ribosomal protein</keyword>
<dbReference type="InterPro" id="IPR044892">
    <property type="entry name" value="Ribosomal_L3_dom_3_arc_sf"/>
</dbReference>
<dbReference type="GO" id="GO:1990904">
    <property type="term" value="C:ribonucleoprotein complex"/>
    <property type="evidence" value="ECO:0007669"/>
    <property type="project" value="UniProtKB-KW"/>
</dbReference>
<dbReference type="Gene3D" id="4.10.960.10">
    <property type="entry name" value="Ribosomal protein L3, domain 3"/>
    <property type="match status" value="1"/>
</dbReference>
<feature type="region of interest" description="Disordered" evidence="4">
    <location>
        <begin position="20"/>
        <end position="48"/>
    </location>
</feature>
<dbReference type="AlphaFoldDB" id="A0A7J7N8T3"/>
<dbReference type="GO" id="GO:0003735">
    <property type="term" value="F:structural constituent of ribosome"/>
    <property type="evidence" value="ECO:0007669"/>
    <property type="project" value="InterPro"/>
</dbReference>